<sequence>MPSIGSISAILDRSHHHQEQAGMNAAAFPLIDPLDAFYLLNPSGDLSSSQAAFEKWFRDQNIEGKAGIAPTVEELAGALKSHDLFIYIGLGSGAQYIPRHEIQKLENCAATLLMGCSSGSLSLNGQYTPQGTHLSYLSAGTPVRVANLWEVTDKDIDRFGKAMLDAWLRERSSPSVACAQCRLVPELKSMSITRGKGDAKKKIPRKKVSKACSSMKATGRRRPKDSFRPPPPPPPSVDHHRQLSRDSDASFAGSRPSSLGISRSSAGDALTDRSYQLSAIRTINSFLASHSSPLSLKPPLPSAKDISETLKFLISQLDFPTTKLEDDLPILLKHLNCPIKLNKSALKAPGTPHAWPSLLGVMHWLVQIALYNDHLVSNLQCFDNTFVYALDSYLHYIRGDDDGMEAVDREFMGKLERERDAVAEGVKALEKEVAEREGRLEELRLGPSAKEVVEKERGVLEEDVKKFHAIIAEFSGRIASVEKILEEKEKELGVKVEENNRICEENEELKKRVELQTFNARDAERMKRELQAVERDITEAEVARNGWEEKSWDLDTTIGHKFKELEALSIECNQALRRLKLGNGLQYVLNAKGSSPAEVLGIDYKSTLKPALDSFADDINKSSMSKLEELISLQQQSVENAAKIEAKRNRLAALQSSSDEVEAQLIFLKKESQNYTSRCATEAKKLVEDVEIETHNVDIVEREVADVLETSKLKLQEAIKQNEEEIQMCAWELYALVDSVSKYKEHMASKISEMKCNLSETAGAVSDSYKGSLLAQFGITLDTNH</sequence>
<feature type="region of interest" description="Disordered" evidence="10">
    <location>
        <begin position="194"/>
        <end position="265"/>
    </location>
</feature>
<protein>
    <recommendedName>
        <fullName evidence="8">Kinetochore protein NDC80</fullName>
    </recommendedName>
</protein>
<dbReference type="HOGENOM" id="CLU_019866_0_0_1"/>
<feature type="coiled-coil region" evidence="9">
    <location>
        <begin position="523"/>
        <end position="550"/>
    </location>
</feature>
<dbReference type="InterPro" id="IPR055260">
    <property type="entry name" value="Ndc80_CH"/>
</dbReference>
<name>F6I2P0_VITVI</name>
<evidence type="ECO:0000256" key="8">
    <source>
        <dbReference type="RuleBase" id="RU368072"/>
    </source>
</evidence>
<keyword evidence="8" id="KW-0995">Kinetochore</keyword>
<keyword evidence="4 8" id="KW-0498">Mitosis</keyword>
<evidence type="ECO:0000259" key="11">
    <source>
        <dbReference type="PROSITE" id="PS51700"/>
    </source>
</evidence>
<dbReference type="ExpressionAtlas" id="F6I2P0">
    <property type="expression patterns" value="baseline and differential"/>
</dbReference>
<dbReference type="FunCoup" id="F6I2P0">
    <property type="interactions" value="1252"/>
</dbReference>
<dbReference type="PaxDb" id="29760-VIT_16s0013g00940.t01"/>
<evidence type="ECO:0000256" key="4">
    <source>
        <dbReference type="ARBA" id="ARBA00022776"/>
    </source>
</evidence>
<dbReference type="STRING" id="29760.F6I2P0"/>
<feature type="domain" description="Peptidase C50" evidence="11">
    <location>
        <begin position="33"/>
        <end position="127"/>
    </location>
</feature>
<dbReference type="OrthoDB" id="7459479at2759"/>
<dbReference type="InterPro" id="IPR055307">
    <property type="entry name" value="NDC80_plants"/>
</dbReference>
<keyword evidence="13" id="KW-1185">Reference proteome</keyword>
<dbReference type="GO" id="GO:0031262">
    <property type="term" value="C:Ndc80 complex"/>
    <property type="evidence" value="ECO:0007669"/>
    <property type="project" value="UniProtKB-UniRule"/>
</dbReference>
<feature type="compositionally biased region" description="Basic and acidic residues" evidence="10">
    <location>
        <begin position="237"/>
        <end position="248"/>
    </location>
</feature>
<dbReference type="Proteomes" id="UP000009183">
    <property type="component" value="Chromosome 16"/>
</dbReference>
<keyword evidence="6 8" id="KW-0131">Cell cycle</keyword>
<evidence type="ECO:0000256" key="6">
    <source>
        <dbReference type="ARBA" id="ARBA00023306"/>
    </source>
</evidence>
<dbReference type="eggNOG" id="KOG0995">
    <property type="taxonomic scope" value="Eukaryota"/>
</dbReference>
<dbReference type="AlphaFoldDB" id="F6I2P0"/>
<dbReference type="Gene3D" id="1.10.418.30">
    <property type="entry name" value="Ncd80 complex, Ncd80 subunit"/>
    <property type="match status" value="1"/>
</dbReference>
<evidence type="ECO:0000256" key="10">
    <source>
        <dbReference type="SAM" id="MobiDB-lite"/>
    </source>
</evidence>
<dbReference type="PANTHER" id="PTHR46681">
    <property type="entry name" value="KINETOCHORE PROTEIN NDC80 HOMOLOG"/>
    <property type="match status" value="1"/>
</dbReference>
<comment type="subcellular location">
    <subcellularLocation>
        <location evidence="8">Chromosome</location>
        <location evidence="8">Centromere</location>
        <location evidence="8">Kinetochore</location>
    </subcellularLocation>
    <subcellularLocation>
        <location evidence="8">Nucleus</location>
    </subcellularLocation>
</comment>
<dbReference type="eggNOG" id="KOG1849">
    <property type="taxonomic scope" value="Eukaryota"/>
</dbReference>
<keyword evidence="2 8" id="KW-0158">Chromosome</keyword>
<dbReference type="GO" id="GO:0006508">
    <property type="term" value="P:proteolysis"/>
    <property type="evidence" value="ECO:0007669"/>
    <property type="project" value="InterPro"/>
</dbReference>
<dbReference type="GO" id="GO:0005634">
    <property type="term" value="C:nucleus"/>
    <property type="evidence" value="ECO:0007669"/>
    <property type="project" value="UniProtKB-SubCell"/>
</dbReference>
<evidence type="ECO:0000256" key="5">
    <source>
        <dbReference type="ARBA" id="ARBA00023054"/>
    </source>
</evidence>
<evidence type="ECO:0000256" key="9">
    <source>
        <dbReference type="SAM" id="Coils"/>
    </source>
</evidence>
<feature type="compositionally biased region" description="Low complexity" evidence="10">
    <location>
        <begin position="253"/>
        <end position="265"/>
    </location>
</feature>
<evidence type="ECO:0000313" key="13">
    <source>
        <dbReference type="Proteomes" id="UP000009183"/>
    </source>
</evidence>
<dbReference type="InterPro" id="IPR030397">
    <property type="entry name" value="SEPARIN_core_dom"/>
</dbReference>
<comment type="similarity">
    <text evidence="1 8">Belongs to the NDC80/HEC1 family.</text>
</comment>
<dbReference type="GO" id="GO:0004197">
    <property type="term" value="F:cysteine-type endopeptidase activity"/>
    <property type="evidence" value="ECO:0007669"/>
    <property type="project" value="InterPro"/>
</dbReference>
<comment type="function">
    <text evidence="8">Acts as a component of the essential kinetochore-associated NDC80 complex, which is required for chromosome segregation and spindle checkpoint activity.</text>
</comment>
<comment type="subunit">
    <text evidence="8">Component of the NDC80 complex.</text>
</comment>
<evidence type="ECO:0000313" key="12">
    <source>
        <dbReference type="EMBL" id="CCB61207.1"/>
    </source>
</evidence>
<dbReference type="PANTHER" id="PTHR46681:SF1">
    <property type="entry name" value="KINETOCHORE PROTEIN NDC80 HOMOLOG"/>
    <property type="match status" value="1"/>
</dbReference>
<dbReference type="InParanoid" id="F6I2P0"/>
<feature type="coiled-coil region" evidence="9">
    <location>
        <begin position="644"/>
        <end position="671"/>
    </location>
</feature>
<keyword evidence="7 8" id="KW-0137">Centromere</keyword>
<gene>
    <name evidence="12" type="ordered locus">VIT_16s0013g00940</name>
</gene>
<dbReference type="InterPro" id="IPR038273">
    <property type="entry name" value="Ndc80_sf"/>
</dbReference>
<dbReference type="EMBL" id="FN596738">
    <property type="protein sequence ID" value="CCB61207.1"/>
    <property type="molecule type" value="Genomic_DNA"/>
</dbReference>
<evidence type="ECO:0000256" key="3">
    <source>
        <dbReference type="ARBA" id="ARBA00022618"/>
    </source>
</evidence>
<keyword evidence="8" id="KW-0539">Nucleus</keyword>
<dbReference type="GO" id="GO:0051301">
    <property type="term" value="P:cell division"/>
    <property type="evidence" value="ECO:0007669"/>
    <property type="project" value="UniProtKB-UniRule"/>
</dbReference>
<keyword evidence="5 9" id="KW-0175">Coiled coil</keyword>
<organism evidence="12 13">
    <name type="scientific">Vitis vinifera</name>
    <name type="common">Grape</name>
    <dbReference type="NCBI Taxonomy" id="29760"/>
    <lineage>
        <taxon>Eukaryota</taxon>
        <taxon>Viridiplantae</taxon>
        <taxon>Streptophyta</taxon>
        <taxon>Embryophyta</taxon>
        <taxon>Tracheophyta</taxon>
        <taxon>Spermatophyta</taxon>
        <taxon>Magnoliopsida</taxon>
        <taxon>eudicotyledons</taxon>
        <taxon>Gunneridae</taxon>
        <taxon>Pentapetalae</taxon>
        <taxon>rosids</taxon>
        <taxon>Vitales</taxon>
        <taxon>Vitaceae</taxon>
        <taxon>Viteae</taxon>
        <taxon>Vitis</taxon>
    </lineage>
</organism>
<evidence type="ECO:0000256" key="7">
    <source>
        <dbReference type="ARBA" id="ARBA00023328"/>
    </source>
</evidence>
<dbReference type="GO" id="GO:0051315">
    <property type="term" value="P:attachment of mitotic spindle microtubules to kinetochore"/>
    <property type="evidence" value="ECO:0007669"/>
    <property type="project" value="UniProtKB-UniRule"/>
</dbReference>
<dbReference type="Pfam" id="PF03801">
    <property type="entry name" value="Ndc80_HEC"/>
    <property type="match status" value="1"/>
</dbReference>
<evidence type="ECO:0000256" key="1">
    <source>
        <dbReference type="ARBA" id="ARBA00007050"/>
    </source>
</evidence>
<reference evidence="13" key="1">
    <citation type="journal article" date="2007" name="Nature">
        <title>The grapevine genome sequence suggests ancestral hexaploidization in major angiosperm phyla.</title>
        <authorList>
            <consortium name="The French-Italian Public Consortium for Grapevine Genome Characterization."/>
            <person name="Jaillon O."/>
            <person name="Aury J.-M."/>
            <person name="Noel B."/>
            <person name="Policriti A."/>
            <person name="Clepet C."/>
            <person name="Casagrande A."/>
            <person name="Choisne N."/>
            <person name="Aubourg S."/>
            <person name="Vitulo N."/>
            <person name="Jubin C."/>
            <person name="Vezzi A."/>
            <person name="Legeai F."/>
            <person name="Hugueney P."/>
            <person name="Dasilva C."/>
            <person name="Horner D."/>
            <person name="Mica E."/>
            <person name="Jublot D."/>
            <person name="Poulain J."/>
            <person name="Bruyere C."/>
            <person name="Billault A."/>
            <person name="Segurens B."/>
            <person name="Gouyvenoux M."/>
            <person name="Ugarte E."/>
            <person name="Cattonaro F."/>
            <person name="Anthouard V."/>
            <person name="Vico V."/>
            <person name="Del Fabbro C."/>
            <person name="Alaux M."/>
            <person name="Di Gaspero G."/>
            <person name="Dumas V."/>
            <person name="Felice N."/>
            <person name="Paillard S."/>
            <person name="Juman I."/>
            <person name="Moroldo M."/>
            <person name="Scalabrin S."/>
            <person name="Canaguier A."/>
            <person name="Le Clainche I."/>
            <person name="Malacrida G."/>
            <person name="Durand E."/>
            <person name="Pesole G."/>
            <person name="Laucou V."/>
            <person name="Chatelet P."/>
            <person name="Merdinoglu D."/>
            <person name="Delledonne M."/>
            <person name="Pezzotti M."/>
            <person name="Lecharny A."/>
            <person name="Scarpelli C."/>
            <person name="Artiguenave F."/>
            <person name="Pe M.E."/>
            <person name="Valle G."/>
            <person name="Morgante M."/>
            <person name="Caboche M."/>
            <person name="Adam-Blondon A.-F."/>
            <person name="Weissenbach J."/>
            <person name="Quetier F."/>
            <person name="Wincker P."/>
        </authorList>
    </citation>
    <scope>NUCLEOTIDE SEQUENCE [LARGE SCALE GENOMIC DNA]</scope>
    <source>
        <strain evidence="13">cv. Pinot noir / PN40024</strain>
    </source>
</reference>
<proteinExistence type="inferred from homology"/>
<feature type="coiled-coil region" evidence="9">
    <location>
        <begin position="412"/>
        <end position="446"/>
    </location>
</feature>
<evidence type="ECO:0000256" key="2">
    <source>
        <dbReference type="ARBA" id="ARBA00022454"/>
    </source>
</evidence>
<accession>F6I2P0</accession>
<keyword evidence="3 8" id="KW-0132">Cell division</keyword>
<dbReference type="Pfam" id="PF03568">
    <property type="entry name" value="Separin_C"/>
    <property type="match status" value="1"/>
</dbReference>
<dbReference type="PROSITE" id="PS51700">
    <property type="entry name" value="SEPARIN"/>
    <property type="match status" value="1"/>
</dbReference>